<feature type="region of interest" description="Disordered" evidence="1">
    <location>
        <begin position="1"/>
        <end position="67"/>
    </location>
</feature>
<proteinExistence type="predicted"/>
<evidence type="ECO:0000313" key="3">
    <source>
        <dbReference type="Proteomes" id="UP000314294"/>
    </source>
</evidence>
<evidence type="ECO:0000256" key="1">
    <source>
        <dbReference type="SAM" id="MobiDB-lite"/>
    </source>
</evidence>
<dbReference type="Proteomes" id="UP000314294">
    <property type="component" value="Unassembled WGS sequence"/>
</dbReference>
<keyword evidence="3" id="KW-1185">Reference proteome</keyword>
<sequence>MEDVSRRSQWEESVGEVSGRSQWEESVGGVSGRSQWEESVGGVSRRAPEKRPPAASQSTGPTLWRPRPHASSSLIDFFYKSCVHVSGASHRNRAGRQDLREEITDTAGSSHQRAADESSDGRSITGESVEGGALLLLLFLSISE</sequence>
<name>A0A4Z2ESI8_9TELE</name>
<protein>
    <submittedName>
        <fullName evidence="2">Uncharacterized protein</fullName>
    </submittedName>
</protein>
<gene>
    <name evidence="2" type="ORF">EYF80_057963</name>
</gene>
<dbReference type="AlphaFoldDB" id="A0A4Z2ESI8"/>
<reference evidence="2 3" key="1">
    <citation type="submission" date="2019-03" db="EMBL/GenBank/DDBJ databases">
        <title>First draft genome of Liparis tanakae, snailfish: a comprehensive survey of snailfish specific genes.</title>
        <authorList>
            <person name="Kim W."/>
            <person name="Song I."/>
            <person name="Jeong J.-H."/>
            <person name="Kim D."/>
            <person name="Kim S."/>
            <person name="Ryu S."/>
            <person name="Song J.Y."/>
            <person name="Lee S.K."/>
        </authorList>
    </citation>
    <scope>NUCLEOTIDE SEQUENCE [LARGE SCALE GENOMIC DNA]</scope>
    <source>
        <tissue evidence="2">Muscle</tissue>
    </source>
</reference>
<comment type="caution">
    <text evidence="2">The sequence shown here is derived from an EMBL/GenBank/DDBJ whole genome shotgun (WGS) entry which is preliminary data.</text>
</comment>
<feature type="compositionally biased region" description="Basic and acidic residues" evidence="1">
    <location>
        <begin position="1"/>
        <end position="10"/>
    </location>
</feature>
<feature type="region of interest" description="Disordered" evidence="1">
    <location>
        <begin position="88"/>
        <end position="126"/>
    </location>
</feature>
<accession>A0A4Z2ESI8</accession>
<dbReference type="EMBL" id="SRLO01003087">
    <property type="protein sequence ID" value="TNN31877.1"/>
    <property type="molecule type" value="Genomic_DNA"/>
</dbReference>
<evidence type="ECO:0000313" key="2">
    <source>
        <dbReference type="EMBL" id="TNN31877.1"/>
    </source>
</evidence>
<organism evidence="2 3">
    <name type="scientific">Liparis tanakae</name>
    <name type="common">Tanaka's snailfish</name>
    <dbReference type="NCBI Taxonomy" id="230148"/>
    <lineage>
        <taxon>Eukaryota</taxon>
        <taxon>Metazoa</taxon>
        <taxon>Chordata</taxon>
        <taxon>Craniata</taxon>
        <taxon>Vertebrata</taxon>
        <taxon>Euteleostomi</taxon>
        <taxon>Actinopterygii</taxon>
        <taxon>Neopterygii</taxon>
        <taxon>Teleostei</taxon>
        <taxon>Neoteleostei</taxon>
        <taxon>Acanthomorphata</taxon>
        <taxon>Eupercaria</taxon>
        <taxon>Perciformes</taxon>
        <taxon>Cottioidei</taxon>
        <taxon>Cottales</taxon>
        <taxon>Liparidae</taxon>
        <taxon>Liparis</taxon>
    </lineage>
</organism>